<proteinExistence type="predicted"/>
<gene>
    <name evidence="1" type="ORF">NCTC10736_03738</name>
</gene>
<protein>
    <recommendedName>
        <fullName evidence="3">tRNA dihydrouridine(20/20a) synthase DusA</fullName>
    </recommendedName>
</protein>
<accession>A0A380B5X9</accession>
<organism evidence="1 2">
    <name type="scientific">Shewanella morhuae</name>
    <dbReference type="NCBI Taxonomy" id="365591"/>
    <lineage>
        <taxon>Bacteria</taxon>
        <taxon>Pseudomonadati</taxon>
        <taxon>Pseudomonadota</taxon>
        <taxon>Gammaproteobacteria</taxon>
        <taxon>Alteromonadales</taxon>
        <taxon>Shewanellaceae</taxon>
        <taxon>Shewanella</taxon>
    </lineage>
</organism>
<dbReference type="EMBL" id="UGYV01000001">
    <property type="protein sequence ID" value="SUI93566.1"/>
    <property type="molecule type" value="Genomic_DNA"/>
</dbReference>
<evidence type="ECO:0000313" key="2">
    <source>
        <dbReference type="Proteomes" id="UP000255061"/>
    </source>
</evidence>
<name>A0A380B5X9_9GAMM</name>
<reference evidence="1 2" key="1">
    <citation type="submission" date="2018-06" db="EMBL/GenBank/DDBJ databases">
        <authorList>
            <consortium name="Pathogen Informatics"/>
            <person name="Doyle S."/>
        </authorList>
    </citation>
    <scope>NUCLEOTIDE SEQUENCE [LARGE SCALE GENOMIC DNA]</scope>
    <source>
        <strain evidence="1 2">NCTC10736</strain>
    </source>
</reference>
<dbReference type="AlphaFoldDB" id="A0A380B5X9"/>
<dbReference type="Proteomes" id="UP000255061">
    <property type="component" value="Unassembled WGS sequence"/>
</dbReference>
<sequence>MNLNKTQQHQGLAPKTLDRTFSIAPMLDWTDFIVFSGL</sequence>
<evidence type="ECO:0008006" key="3">
    <source>
        <dbReference type="Google" id="ProtNLM"/>
    </source>
</evidence>
<evidence type="ECO:0000313" key="1">
    <source>
        <dbReference type="EMBL" id="SUI93566.1"/>
    </source>
</evidence>